<keyword evidence="2" id="KW-0677">Repeat</keyword>
<dbReference type="Pfam" id="PF08279">
    <property type="entry name" value="HTH_11"/>
    <property type="match status" value="1"/>
</dbReference>
<dbReference type="CDD" id="cd05568">
    <property type="entry name" value="PTS_IIB_bgl_like"/>
    <property type="match status" value="1"/>
</dbReference>
<dbReference type="InterPro" id="IPR013196">
    <property type="entry name" value="HTH_11"/>
</dbReference>
<dbReference type="GO" id="GO:0006355">
    <property type="term" value="P:regulation of DNA-templated transcription"/>
    <property type="evidence" value="ECO:0007669"/>
    <property type="project" value="InterPro"/>
</dbReference>
<keyword evidence="1" id="KW-0808">Transferase</keyword>
<dbReference type="PANTHER" id="PTHR30185">
    <property type="entry name" value="CRYPTIC BETA-GLUCOSIDE BGL OPERON ANTITERMINATOR"/>
    <property type="match status" value="1"/>
</dbReference>
<reference evidence="9" key="1">
    <citation type="submission" date="2020-08" db="EMBL/GenBank/DDBJ databases">
        <title>Genome public.</title>
        <authorList>
            <person name="Liu C."/>
            <person name="Sun Q."/>
        </authorList>
    </citation>
    <scope>NUCLEOTIDE SEQUENCE</scope>
    <source>
        <strain evidence="9">NSJ-55</strain>
    </source>
</reference>
<proteinExistence type="predicted"/>
<dbReference type="PROSITE" id="PS00372">
    <property type="entry name" value="PTS_EIIA_TYPE_2_HIS"/>
    <property type="match status" value="1"/>
</dbReference>
<dbReference type="InterPro" id="IPR050661">
    <property type="entry name" value="BglG_antiterminators"/>
</dbReference>
<dbReference type="Gene3D" id="1.10.10.10">
    <property type="entry name" value="Winged helix-like DNA-binding domain superfamily/Winged helix DNA-binding domain"/>
    <property type="match status" value="1"/>
</dbReference>
<dbReference type="Pfam" id="PF00874">
    <property type="entry name" value="PRD"/>
    <property type="match status" value="2"/>
</dbReference>
<dbReference type="Gene3D" id="3.40.930.10">
    <property type="entry name" value="Mannitol-specific EII, Chain A"/>
    <property type="match status" value="1"/>
</dbReference>
<dbReference type="InterPro" id="IPR002178">
    <property type="entry name" value="PTS_EIIA_type-2_dom"/>
</dbReference>
<dbReference type="GO" id="GO:0009401">
    <property type="term" value="P:phosphoenolpyruvate-dependent sugar phosphotransferase system"/>
    <property type="evidence" value="ECO:0007669"/>
    <property type="project" value="InterPro"/>
</dbReference>
<dbReference type="RefSeq" id="WP_186874706.1">
    <property type="nucleotide sequence ID" value="NZ_JACOPF010000001.1"/>
</dbReference>
<dbReference type="PROSITE" id="PS51099">
    <property type="entry name" value="PTS_EIIB_TYPE_2"/>
    <property type="match status" value="1"/>
</dbReference>
<dbReference type="InterPro" id="IPR036388">
    <property type="entry name" value="WH-like_DNA-bd_sf"/>
</dbReference>
<dbReference type="InterPro" id="IPR036095">
    <property type="entry name" value="PTS_EIIB-like_sf"/>
</dbReference>
<evidence type="ECO:0000259" key="8">
    <source>
        <dbReference type="PROSITE" id="PS51372"/>
    </source>
</evidence>
<dbReference type="InterPro" id="IPR013011">
    <property type="entry name" value="PTS_EIIB_2"/>
</dbReference>
<organism evidence="9 10">
    <name type="scientific">Mediterraneibacter hominis</name>
    <dbReference type="NCBI Taxonomy" id="2763054"/>
    <lineage>
        <taxon>Bacteria</taxon>
        <taxon>Bacillati</taxon>
        <taxon>Bacillota</taxon>
        <taxon>Clostridia</taxon>
        <taxon>Lachnospirales</taxon>
        <taxon>Lachnospiraceae</taxon>
        <taxon>Mediterraneibacter</taxon>
    </lineage>
</organism>
<dbReference type="CDD" id="cd00211">
    <property type="entry name" value="PTS_IIA_fru"/>
    <property type="match status" value="1"/>
</dbReference>
<dbReference type="InterPro" id="IPR011608">
    <property type="entry name" value="PRD"/>
</dbReference>
<evidence type="ECO:0000256" key="3">
    <source>
        <dbReference type="ARBA" id="ARBA00023015"/>
    </source>
</evidence>
<comment type="caution">
    <text evidence="9">The sequence shown here is derived from an EMBL/GenBank/DDBJ whole genome shotgun (WGS) entry which is preliminary data.</text>
</comment>
<evidence type="ECO:0000313" key="9">
    <source>
        <dbReference type="EMBL" id="MBC5688066.1"/>
    </source>
</evidence>
<dbReference type="Gene3D" id="1.10.1790.10">
    <property type="entry name" value="PRD domain"/>
    <property type="match status" value="2"/>
</dbReference>
<evidence type="ECO:0000256" key="1">
    <source>
        <dbReference type="ARBA" id="ARBA00022679"/>
    </source>
</evidence>
<dbReference type="Proteomes" id="UP000652477">
    <property type="component" value="Unassembled WGS sequence"/>
</dbReference>
<evidence type="ECO:0000259" key="6">
    <source>
        <dbReference type="PROSITE" id="PS51094"/>
    </source>
</evidence>
<gene>
    <name evidence="9" type="ORF">H8S37_03835</name>
</gene>
<name>A0A923RP58_9FIRM</name>
<dbReference type="InterPro" id="IPR036634">
    <property type="entry name" value="PRD_sf"/>
</dbReference>
<evidence type="ECO:0000256" key="2">
    <source>
        <dbReference type="ARBA" id="ARBA00022737"/>
    </source>
</evidence>
<dbReference type="SUPFAM" id="SSF55804">
    <property type="entry name" value="Phoshotransferase/anion transport protein"/>
    <property type="match status" value="1"/>
</dbReference>
<dbReference type="Gene3D" id="3.40.50.2300">
    <property type="match status" value="1"/>
</dbReference>
<accession>A0A923RP58</accession>
<dbReference type="PANTHER" id="PTHR30185:SF13">
    <property type="entry name" value="LICABCH OPERON REGULATOR-RELATED"/>
    <property type="match status" value="1"/>
</dbReference>
<dbReference type="Pfam" id="PF00359">
    <property type="entry name" value="PTS_EIIA_2"/>
    <property type="match status" value="1"/>
</dbReference>
<feature type="domain" description="PTS EIIB type-2" evidence="7">
    <location>
        <begin position="409"/>
        <end position="498"/>
    </location>
</feature>
<keyword evidence="5" id="KW-0804">Transcription</keyword>
<keyword evidence="3" id="KW-0805">Transcription regulation</keyword>
<keyword evidence="4" id="KW-0010">Activator</keyword>
<evidence type="ECO:0000259" key="7">
    <source>
        <dbReference type="PROSITE" id="PS51099"/>
    </source>
</evidence>
<feature type="domain" description="PTS EIIA type-2" evidence="6">
    <location>
        <begin position="509"/>
        <end position="643"/>
    </location>
</feature>
<evidence type="ECO:0000313" key="10">
    <source>
        <dbReference type="Proteomes" id="UP000652477"/>
    </source>
</evidence>
<dbReference type="GO" id="GO:0008982">
    <property type="term" value="F:protein-N(PI)-phosphohistidine-sugar phosphotransferase activity"/>
    <property type="evidence" value="ECO:0007669"/>
    <property type="project" value="InterPro"/>
</dbReference>
<feature type="domain" description="PRD" evidence="8">
    <location>
        <begin position="183"/>
        <end position="287"/>
    </location>
</feature>
<dbReference type="AlphaFoldDB" id="A0A923RP58"/>
<feature type="domain" description="PRD" evidence="8">
    <location>
        <begin position="297"/>
        <end position="404"/>
    </location>
</feature>
<dbReference type="EMBL" id="JACOPF010000001">
    <property type="protein sequence ID" value="MBC5688066.1"/>
    <property type="molecule type" value="Genomic_DNA"/>
</dbReference>
<dbReference type="SUPFAM" id="SSF63520">
    <property type="entry name" value="PTS-regulatory domain, PRD"/>
    <property type="match status" value="2"/>
</dbReference>
<dbReference type="InterPro" id="IPR016152">
    <property type="entry name" value="PTrfase/Anion_transptr"/>
</dbReference>
<evidence type="ECO:0000256" key="4">
    <source>
        <dbReference type="ARBA" id="ARBA00023159"/>
    </source>
</evidence>
<dbReference type="SUPFAM" id="SSF52794">
    <property type="entry name" value="PTS system IIB component-like"/>
    <property type="match status" value="1"/>
</dbReference>
<evidence type="ECO:0000256" key="5">
    <source>
        <dbReference type="ARBA" id="ARBA00023163"/>
    </source>
</evidence>
<sequence length="643" mass="74925">MLLTREKRILDLLMEHGDTLTTAQIADVLKVSSRTIKTDIKKINEQLNNHLCRINSQQGVGLWIEFDNAEGEKYLKELLKGGVNTYMLPEVRKYHFAVELLFQNDYISMETLAKEYYISRASVLNDLGELDTFWDHFNLDFIKKVKYGIKVEGTESQFRSALIEALKQAEGRKETGTLNIQRHFEEIDLAQLREIINQIERRFQFVLTDTSVEELIIALAVMLKRLSQGRQMDQGDSYDHWESRRMNFVLQYLKERLAETWGIEIPEAENLYLSICLRGLRFHIPMEKERTLKEKRERNPEMFDAVIELLMDCDRKFSLNMENDDELIGSLMDHLECMILRMNSKLYTYNPILEAIKKELFYEYEVASYFMAKFSALYQFKPKEDEIGFITFHMGTSIERMRQKAVRKYTVSIVCTTGFGTSQFLKVKLGSYFPNLEISKVTSATRLSELKPEEQDFVITTVPVVLESTPVVQISPVLNEADIKKIQKFLVDNKENTPEPDNNYRYLKQFLHNEITILDCDLKSREEVIRLLGGRMLSEGYTDEDFINSVFERENLSETAVGNLIAIPHAFEGHIKRQGIGLMTLKRPVSWGEEKVQIIFMLSLDAASQAYIKEIFKDVLELTRDKKAVENMLKAKKYTELFK</sequence>
<dbReference type="Pfam" id="PF05043">
    <property type="entry name" value="Mga"/>
    <property type="match status" value="1"/>
</dbReference>
<dbReference type="InterPro" id="IPR007737">
    <property type="entry name" value="Mga_HTH"/>
</dbReference>
<protein>
    <submittedName>
        <fullName evidence="9">Transcription antiterminator</fullName>
    </submittedName>
</protein>
<keyword evidence="10" id="KW-1185">Reference proteome</keyword>
<dbReference type="PROSITE" id="PS51094">
    <property type="entry name" value="PTS_EIIA_TYPE_2"/>
    <property type="match status" value="1"/>
</dbReference>
<dbReference type="PROSITE" id="PS51372">
    <property type="entry name" value="PRD_2"/>
    <property type="match status" value="2"/>
</dbReference>